<dbReference type="EMBL" id="LR812090">
    <property type="protein sequence ID" value="CAB9495512.1"/>
    <property type="molecule type" value="Genomic_DNA"/>
</dbReference>
<reference evidence="1 2" key="1">
    <citation type="submission" date="2020-06" db="EMBL/GenBank/DDBJ databases">
        <authorList>
            <person name="Duchaud E."/>
        </authorList>
    </citation>
    <scope>NUCLEOTIDE SEQUENCE [LARGE SCALE GENOMIC DNA]</scope>
    <source>
        <strain evidence="1">Alteromonas fortis</strain>
    </source>
</reference>
<dbReference type="RefSeq" id="WP_179984709.1">
    <property type="nucleotide sequence ID" value="NZ_LR812090.1"/>
</dbReference>
<organism evidence="1 2">
    <name type="scientific">Alteromonas macleodii</name>
    <name type="common">Pseudoalteromonas macleodii</name>
    <dbReference type="NCBI Taxonomy" id="28108"/>
    <lineage>
        <taxon>Bacteria</taxon>
        <taxon>Pseudomonadati</taxon>
        <taxon>Pseudomonadota</taxon>
        <taxon>Gammaproteobacteria</taxon>
        <taxon>Alteromonadales</taxon>
        <taxon>Alteromonadaceae</taxon>
        <taxon>Alteromonas/Salinimonas group</taxon>
        <taxon>Alteromonas</taxon>
    </lineage>
</organism>
<dbReference type="Gene3D" id="3.40.50.300">
    <property type="entry name" value="P-loop containing nucleotide triphosphate hydrolases"/>
    <property type="match status" value="1"/>
</dbReference>
<dbReference type="SUPFAM" id="SSF52540">
    <property type="entry name" value="P-loop containing nucleoside triphosphate hydrolases"/>
    <property type="match status" value="1"/>
</dbReference>
<sequence>MSNLKQDIEALEQALCNTLELINSYDNAIAKDSTQNESDFHAVTSLLERCNQVVKQGASKPKLRIVHHLACSGGTLVSKCLAALPNVHLLSELHPTTVLHQGGGKPKFLPSDVTTQARYANVPNIENLAWKLFKSNITDTYEHLTHYSGTLVIRDHTHSDFCVGNDYSQCSTVARLLADDFELLRVVTLRDPIDSYISLVKNNWVHFEPKTFDEYCKRIWAFVSEYNDNQVFKYEDFVKSPIEEMRKISGSLELTFNDSFIDTFSLFKVTGDSGRSGDVIEERPRRDLTTEELNEFSSSEYYAMIAKRFNYRSLENYKSD</sequence>
<name>A0A6T9Y317_ALTMA</name>
<dbReference type="AlphaFoldDB" id="A0A6T9Y317"/>
<dbReference type="InterPro" id="IPR027417">
    <property type="entry name" value="P-loop_NTPase"/>
</dbReference>
<dbReference type="Proteomes" id="UP000509458">
    <property type="component" value="Chromosome"/>
</dbReference>
<evidence type="ECO:0008006" key="3">
    <source>
        <dbReference type="Google" id="ProtNLM"/>
    </source>
</evidence>
<proteinExistence type="predicted"/>
<gene>
    <name evidence="1" type="ORF">ALFOR1_60040</name>
</gene>
<accession>A0A6T9Y317</accession>
<protein>
    <recommendedName>
        <fullName evidence="3">Sulfotransferase family protein</fullName>
    </recommendedName>
</protein>
<evidence type="ECO:0000313" key="2">
    <source>
        <dbReference type="Proteomes" id="UP000509458"/>
    </source>
</evidence>
<evidence type="ECO:0000313" key="1">
    <source>
        <dbReference type="EMBL" id="CAB9495512.1"/>
    </source>
</evidence>